<organism evidence="1 2">
    <name type="scientific">Halobacillus salinus</name>
    <dbReference type="NCBI Taxonomy" id="192814"/>
    <lineage>
        <taxon>Bacteria</taxon>
        <taxon>Bacillati</taxon>
        <taxon>Bacillota</taxon>
        <taxon>Bacilli</taxon>
        <taxon>Bacillales</taxon>
        <taxon>Bacillaceae</taxon>
        <taxon>Halobacillus</taxon>
    </lineage>
</organism>
<dbReference type="STRING" id="192814.GCA_900166575_00779"/>
<proteinExistence type="predicted"/>
<dbReference type="EMBL" id="SRJC01000001">
    <property type="protein sequence ID" value="TGB05432.1"/>
    <property type="molecule type" value="Genomic_DNA"/>
</dbReference>
<gene>
    <name evidence="1" type="ORF">E4663_02330</name>
</gene>
<protein>
    <submittedName>
        <fullName evidence="1">Uncharacterized protein</fullName>
    </submittedName>
</protein>
<sequence length="119" mass="14219">MFQEEPFDRYSDSKKRELEIELSEWNKKQLSTWNSGKIPLNSQDYDLVTKRMYDWLYVVNPEVQQITWNARHAIMVKRVKQTVADYSGKRILCIHGADHNYWYYDALAKAGLDVVYPLR</sequence>
<name>A0A4Z0H4S8_9BACI</name>
<dbReference type="Proteomes" id="UP000297982">
    <property type="component" value="Unassembled WGS sequence"/>
</dbReference>
<evidence type="ECO:0000313" key="2">
    <source>
        <dbReference type="Proteomes" id="UP000297982"/>
    </source>
</evidence>
<accession>A0A4Z0H4S8</accession>
<dbReference type="AlphaFoldDB" id="A0A4Z0H4S8"/>
<comment type="caution">
    <text evidence="1">The sequence shown here is derived from an EMBL/GenBank/DDBJ whole genome shotgun (WGS) entry which is preliminary data.</text>
</comment>
<keyword evidence="2" id="KW-1185">Reference proteome</keyword>
<evidence type="ECO:0000313" key="1">
    <source>
        <dbReference type="EMBL" id="TGB05432.1"/>
    </source>
</evidence>
<reference evidence="1 2" key="1">
    <citation type="journal article" date="2003" name="Int. J. Syst. Evol. Microbiol.">
        <title>Halobacillus salinus sp. nov., isolated from a salt lake on the coast of the East Sea in Korea.</title>
        <authorList>
            <person name="Yoon J.H."/>
            <person name="Kang K.H."/>
            <person name="Park Y.H."/>
        </authorList>
    </citation>
    <scope>NUCLEOTIDE SEQUENCE [LARGE SCALE GENOMIC DNA]</scope>
    <source>
        <strain evidence="1 2">HSL-3</strain>
    </source>
</reference>